<dbReference type="SUPFAM" id="SSF81296">
    <property type="entry name" value="E set domains"/>
    <property type="match status" value="1"/>
</dbReference>
<dbReference type="RefSeq" id="XP_062650452.1">
    <property type="nucleotide sequence ID" value="XM_062790335.1"/>
</dbReference>
<dbReference type="AlphaFoldDB" id="A0AAN6Z677"/>
<gene>
    <name evidence="3" type="ORF">N657DRAFT_610616</name>
</gene>
<keyword evidence="4" id="KW-1185">Reference proteome</keyword>
<reference evidence="3" key="2">
    <citation type="submission" date="2023-05" db="EMBL/GenBank/DDBJ databases">
        <authorList>
            <consortium name="Lawrence Berkeley National Laboratory"/>
            <person name="Steindorff A."/>
            <person name="Hensen N."/>
            <person name="Bonometti L."/>
            <person name="Westerberg I."/>
            <person name="Brannstrom I.O."/>
            <person name="Guillou S."/>
            <person name="Cros-Aarteil S."/>
            <person name="Calhoun S."/>
            <person name="Haridas S."/>
            <person name="Kuo A."/>
            <person name="Mondo S."/>
            <person name="Pangilinan J."/>
            <person name="Riley R."/>
            <person name="Labutti K."/>
            <person name="Andreopoulos B."/>
            <person name="Lipzen A."/>
            <person name="Chen C."/>
            <person name="Yanf M."/>
            <person name="Daum C."/>
            <person name="Ng V."/>
            <person name="Clum A."/>
            <person name="Ohm R."/>
            <person name="Martin F."/>
            <person name="Silar P."/>
            <person name="Natvig D."/>
            <person name="Lalanne C."/>
            <person name="Gautier V."/>
            <person name="Ament-Velasquez S.L."/>
            <person name="Kruys A."/>
            <person name="Hutchinson M.I."/>
            <person name="Powell A.J."/>
            <person name="Barry K."/>
            <person name="Miller A.N."/>
            <person name="Grigoriev I.V."/>
            <person name="Debuchy R."/>
            <person name="Gladieux P."/>
            <person name="Thoren M.H."/>
            <person name="Johannesson H."/>
        </authorList>
    </citation>
    <scope>NUCLEOTIDE SEQUENCE</scope>
    <source>
        <strain evidence="3">CBS 731.68</strain>
    </source>
</reference>
<feature type="compositionally biased region" description="Basic and acidic residues" evidence="1">
    <location>
        <begin position="116"/>
        <end position="129"/>
    </location>
</feature>
<dbReference type="InterPro" id="IPR014756">
    <property type="entry name" value="Ig_E-set"/>
</dbReference>
<feature type="region of interest" description="Disordered" evidence="1">
    <location>
        <begin position="549"/>
        <end position="724"/>
    </location>
</feature>
<accession>A0AAN6Z677</accession>
<protein>
    <submittedName>
        <fullName evidence="3">Carbohydrate-binding module family 48 protein</fullName>
    </submittedName>
</protein>
<proteinExistence type="predicted"/>
<comment type="caution">
    <text evidence="3">The sequence shown here is derived from an EMBL/GenBank/DDBJ whole genome shotgun (WGS) entry which is preliminary data.</text>
</comment>
<feature type="compositionally biased region" description="Low complexity" evidence="1">
    <location>
        <begin position="664"/>
        <end position="702"/>
    </location>
</feature>
<feature type="domain" description="AMP-activated protein kinase glycogen-binding" evidence="2">
    <location>
        <begin position="4"/>
        <end position="81"/>
    </location>
</feature>
<feature type="compositionally biased region" description="Low complexity" evidence="1">
    <location>
        <begin position="647"/>
        <end position="657"/>
    </location>
</feature>
<feature type="compositionally biased region" description="Basic and acidic residues" evidence="1">
    <location>
        <begin position="585"/>
        <end position="606"/>
    </location>
</feature>
<evidence type="ECO:0000256" key="1">
    <source>
        <dbReference type="SAM" id="MobiDB-lite"/>
    </source>
</evidence>
<dbReference type="GeneID" id="87827105"/>
<evidence type="ECO:0000313" key="4">
    <source>
        <dbReference type="Proteomes" id="UP001302602"/>
    </source>
</evidence>
<evidence type="ECO:0000313" key="3">
    <source>
        <dbReference type="EMBL" id="KAK4126681.1"/>
    </source>
</evidence>
<sequence>MRSFTFKWPQPADEVFVTGTFDSWAKTTRLDRVGQGFERTLEFPDSPGKIVYKFVVDGRWELDTTAPQEKDDQGIVNNILLPEQMDKVEEASQAAAINNLVPDSTSVQLAGAVPLESKKEAQQKDKPEVTEGGSSGAAATLNSAAPDSTTAQLAAAVPLEDKQALASTPGSFPETPAADLNKEVKVDPLPAADGAVNPIKLQPGEQVPKDFSAGAVDSHVTLDKESYEKSDRIPGVETTLPYVTGNMIPESSLPITGANDVNINTVAPESTTANLAGEVPLEPKVPDIVKKSQEQAEVEPEASANSEEVKEKAAVEDELLAKVPEAPSTSEGTAGKGTEKSETDKTGVETVLAATSTAGAAALGAATSAGEVALGAAITAAETAGPVAAGAATKAGGAAAGVAAQASDAAANIASVVTTVATDAANSLSNAVKGVLPGATHEAETVVQEKQKAAIDSVSPEVPAEVKESMREAGASPEAAVNSAAVEEKKGYEAELLEKVKPAEAVGGSSAEATEKVKAAEETKPTGESRPAEENKLAAVTNMEAIETLPKVEPAEAPQAETKPKPSDEGTVLAVEPPQPIEAVKAVDEAKPSETPKPVEEAKPTEDSAPAVTALAAEPPKPTEEVKAVDVAPSTETPKATEETKPTKPATAVPAPTEIEAVRPAVEQAATAEQAAPVEAAAKHAAPNGTTNTTAGASSSKATSDKKKKHRISGFFNKLKEKLK</sequence>
<dbReference type="InterPro" id="IPR013783">
    <property type="entry name" value="Ig-like_fold"/>
</dbReference>
<reference evidence="3" key="1">
    <citation type="journal article" date="2023" name="Mol. Phylogenet. Evol.">
        <title>Genome-scale phylogeny and comparative genomics of the fungal order Sordariales.</title>
        <authorList>
            <person name="Hensen N."/>
            <person name="Bonometti L."/>
            <person name="Westerberg I."/>
            <person name="Brannstrom I.O."/>
            <person name="Guillou S."/>
            <person name="Cros-Aarteil S."/>
            <person name="Calhoun S."/>
            <person name="Haridas S."/>
            <person name="Kuo A."/>
            <person name="Mondo S."/>
            <person name="Pangilinan J."/>
            <person name="Riley R."/>
            <person name="LaButti K."/>
            <person name="Andreopoulos B."/>
            <person name="Lipzen A."/>
            <person name="Chen C."/>
            <person name="Yan M."/>
            <person name="Daum C."/>
            <person name="Ng V."/>
            <person name="Clum A."/>
            <person name="Steindorff A."/>
            <person name="Ohm R.A."/>
            <person name="Martin F."/>
            <person name="Silar P."/>
            <person name="Natvig D.O."/>
            <person name="Lalanne C."/>
            <person name="Gautier V."/>
            <person name="Ament-Velasquez S.L."/>
            <person name="Kruys A."/>
            <person name="Hutchinson M.I."/>
            <person name="Powell A.J."/>
            <person name="Barry K."/>
            <person name="Miller A.N."/>
            <person name="Grigoriev I.V."/>
            <person name="Debuchy R."/>
            <person name="Gladieux P."/>
            <person name="Hiltunen Thoren M."/>
            <person name="Johannesson H."/>
        </authorList>
    </citation>
    <scope>NUCLEOTIDE SEQUENCE</scope>
    <source>
        <strain evidence="3">CBS 731.68</strain>
    </source>
</reference>
<feature type="region of interest" description="Disordered" evidence="1">
    <location>
        <begin position="115"/>
        <end position="146"/>
    </location>
</feature>
<organism evidence="3 4">
    <name type="scientific">Parathielavia appendiculata</name>
    <dbReference type="NCBI Taxonomy" id="2587402"/>
    <lineage>
        <taxon>Eukaryota</taxon>
        <taxon>Fungi</taxon>
        <taxon>Dikarya</taxon>
        <taxon>Ascomycota</taxon>
        <taxon>Pezizomycotina</taxon>
        <taxon>Sordariomycetes</taxon>
        <taxon>Sordariomycetidae</taxon>
        <taxon>Sordariales</taxon>
        <taxon>Chaetomiaceae</taxon>
        <taxon>Parathielavia</taxon>
    </lineage>
</organism>
<name>A0AAN6Z677_9PEZI</name>
<feature type="region of interest" description="Disordered" evidence="1">
    <location>
        <begin position="291"/>
        <end position="345"/>
    </location>
</feature>
<dbReference type="EMBL" id="MU853224">
    <property type="protein sequence ID" value="KAK4126681.1"/>
    <property type="molecule type" value="Genomic_DNA"/>
</dbReference>
<feature type="compositionally biased region" description="Basic and acidic residues" evidence="1">
    <location>
        <begin position="513"/>
        <end position="535"/>
    </location>
</feature>
<feature type="region of interest" description="Disordered" evidence="1">
    <location>
        <begin position="503"/>
        <end position="535"/>
    </location>
</feature>
<dbReference type="Pfam" id="PF16561">
    <property type="entry name" value="AMPK1_CBM"/>
    <property type="match status" value="1"/>
</dbReference>
<evidence type="ECO:0000259" key="2">
    <source>
        <dbReference type="Pfam" id="PF16561"/>
    </source>
</evidence>
<dbReference type="CDD" id="cd02859">
    <property type="entry name" value="E_set_AMPKbeta_like_N"/>
    <property type="match status" value="1"/>
</dbReference>
<dbReference type="Proteomes" id="UP001302602">
    <property type="component" value="Unassembled WGS sequence"/>
</dbReference>
<dbReference type="InterPro" id="IPR032640">
    <property type="entry name" value="AMPK1_CBM"/>
</dbReference>
<dbReference type="Gene3D" id="2.60.40.10">
    <property type="entry name" value="Immunoglobulins"/>
    <property type="match status" value="1"/>
</dbReference>